<sequence>MGGDEKQASWWTTLPGILTAIAAIITAVTGLVLRITFSEGESTVPLQVAPV</sequence>
<proteinExistence type="predicted"/>
<evidence type="ECO:0000313" key="3">
    <source>
        <dbReference type="Proteomes" id="UP000199086"/>
    </source>
</evidence>
<accession>A0A1G6GI99</accession>
<dbReference type="STRING" id="1577474.GA0111570_103333"/>
<evidence type="ECO:0000256" key="1">
    <source>
        <dbReference type="SAM" id="Phobius"/>
    </source>
</evidence>
<gene>
    <name evidence="2" type="ORF">GA0111570_103333</name>
</gene>
<keyword evidence="3" id="KW-1185">Reference proteome</keyword>
<feature type="transmembrane region" description="Helical" evidence="1">
    <location>
        <begin position="12"/>
        <end position="33"/>
    </location>
</feature>
<keyword evidence="1" id="KW-0812">Transmembrane</keyword>
<keyword evidence="1" id="KW-1133">Transmembrane helix</keyword>
<dbReference type="AlphaFoldDB" id="A0A1G6GI99"/>
<protein>
    <submittedName>
        <fullName evidence="2">Uncharacterized protein</fullName>
    </submittedName>
</protein>
<dbReference type="EMBL" id="FMYF01000003">
    <property type="protein sequence ID" value="SDB81727.1"/>
    <property type="molecule type" value="Genomic_DNA"/>
</dbReference>
<evidence type="ECO:0000313" key="2">
    <source>
        <dbReference type="EMBL" id="SDB81727.1"/>
    </source>
</evidence>
<organism evidence="2 3">
    <name type="scientific">Raineyella antarctica</name>
    <dbReference type="NCBI Taxonomy" id="1577474"/>
    <lineage>
        <taxon>Bacteria</taxon>
        <taxon>Bacillati</taxon>
        <taxon>Actinomycetota</taxon>
        <taxon>Actinomycetes</taxon>
        <taxon>Propionibacteriales</taxon>
        <taxon>Propionibacteriaceae</taxon>
        <taxon>Raineyella</taxon>
    </lineage>
</organism>
<name>A0A1G6GI99_9ACTN</name>
<keyword evidence="1" id="KW-0472">Membrane</keyword>
<dbReference type="Proteomes" id="UP000199086">
    <property type="component" value="Unassembled WGS sequence"/>
</dbReference>
<reference evidence="2 3" key="1">
    <citation type="submission" date="2016-06" db="EMBL/GenBank/DDBJ databases">
        <authorList>
            <person name="Olsen C.W."/>
            <person name="Carey S."/>
            <person name="Hinshaw L."/>
            <person name="Karasin A.I."/>
        </authorList>
    </citation>
    <scope>NUCLEOTIDE SEQUENCE [LARGE SCALE GENOMIC DNA]</scope>
    <source>
        <strain evidence="2 3">LZ-22</strain>
    </source>
</reference>